<evidence type="ECO:0000256" key="2">
    <source>
        <dbReference type="ARBA" id="ARBA00022481"/>
    </source>
</evidence>
<dbReference type="InterPro" id="IPR027417">
    <property type="entry name" value="P-loop_NTPase"/>
</dbReference>
<dbReference type="PRINTS" id="PR00449">
    <property type="entry name" value="RASTRNSFRMNG"/>
</dbReference>
<keyword evidence="4" id="KW-0342">GTP-binding</keyword>
<keyword evidence="6" id="KW-1185">Reference proteome</keyword>
<comment type="similarity">
    <text evidence="1">Belongs to the small GTPase superfamily. Rho family.</text>
</comment>
<dbReference type="FunFam" id="3.40.50.300:FF:001179">
    <property type="entry name" value="Rho family GTPase"/>
    <property type="match status" value="1"/>
</dbReference>
<dbReference type="Proteomes" id="UP000623467">
    <property type="component" value="Unassembled WGS sequence"/>
</dbReference>
<dbReference type="Pfam" id="PF00071">
    <property type="entry name" value="Ras"/>
    <property type="match status" value="1"/>
</dbReference>
<dbReference type="PROSITE" id="PS51420">
    <property type="entry name" value="RHO"/>
    <property type="match status" value="1"/>
</dbReference>
<evidence type="ECO:0000313" key="5">
    <source>
        <dbReference type="EMBL" id="KAF7358733.1"/>
    </source>
</evidence>
<proteinExistence type="inferred from homology"/>
<dbReference type="PANTHER" id="PTHR24072">
    <property type="entry name" value="RHO FAMILY GTPASE"/>
    <property type="match status" value="1"/>
</dbReference>
<dbReference type="AlphaFoldDB" id="A0A8H6YFG2"/>
<dbReference type="CDD" id="cd00157">
    <property type="entry name" value="Rho"/>
    <property type="match status" value="1"/>
</dbReference>
<evidence type="ECO:0000313" key="6">
    <source>
        <dbReference type="Proteomes" id="UP000623467"/>
    </source>
</evidence>
<gene>
    <name evidence="5" type="ORF">MSAN_01212300</name>
</gene>
<protein>
    <submittedName>
        <fullName evidence="5">GTP binding protein Cdc42</fullName>
    </submittedName>
</protein>
<organism evidence="5 6">
    <name type="scientific">Mycena sanguinolenta</name>
    <dbReference type="NCBI Taxonomy" id="230812"/>
    <lineage>
        <taxon>Eukaryota</taxon>
        <taxon>Fungi</taxon>
        <taxon>Dikarya</taxon>
        <taxon>Basidiomycota</taxon>
        <taxon>Agaricomycotina</taxon>
        <taxon>Agaricomycetes</taxon>
        <taxon>Agaricomycetidae</taxon>
        <taxon>Agaricales</taxon>
        <taxon>Marasmiineae</taxon>
        <taxon>Mycenaceae</taxon>
        <taxon>Mycena</taxon>
    </lineage>
</organism>
<reference evidence="5" key="1">
    <citation type="submission" date="2020-05" db="EMBL/GenBank/DDBJ databases">
        <title>Mycena genomes resolve the evolution of fungal bioluminescence.</title>
        <authorList>
            <person name="Tsai I.J."/>
        </authorList>
    </citation>
    <scope>NUCLEOTIDE SEQUENCE</scope>
    <source>
        <strain evidence="5">160909Yilan</strain>
    </source>
</reference>
<dbReference type="NCBIfam" id="TIGR00231">
    <property type="entry name" value="small_GTP"/>
    <property type="match status" value="1"/>
</dbReference>
<dbReference type="EMBL" id="JACAZH010000009">
    <property type="protein sequence ID" value="KAF7358733.1"/>
    <property type="molecule type" value="Genomic_DNA"/>
</dbReference>
<dbReference type="Gene3D" id="3.40.50.300">
    <property type="entry name" value="P-loop containing nucleotide triphosphate hydrolases"/>
    <property type="match status" value="1"/>
</dbReference>
<name>A0A8H6YFG2_9AGAR</name>
<keyword evidence="2" id="KW-0488">Methylation</keyword>
<dbReference type="GO" id="GO:0005525">
    <property type="term" value="F:GTP binding"/>
    <property type="evidence" value="ECO:0007669"/>
    <property type="project" value="UniProtKB-KW"/>
</dbReference>
<dbReference type="PROSITE" id="PS51421">
    <property type="entry name" value="RAS"/>
    <property type="match status" value="1"/>
</dbReference>
<sequence length="202" mass="22318">MTHNYVKCTLIGDDVVGKTCLLTSYSDKKFPTDYVPTLFGGFSVTILFDDVPCTLAVFDTFAEDPDYNRLRPLAYPGTDVFIICFSVGHPASFANVKDKWFPEAEHHSPGVPRVIAATQIDLRTDLSSGSAEKEKIQQHEKMITTAQGEKLARELKAARYVECSAKIHEGVHAAFDAAIHAAIEHQQRPSMAKQKGFNCVVV</sequence>
<dbReference type="SUPFAM" id="SSF52540">
    <property type="entry name" value="P-loop containing nucleoside triphosphate hydrolases"/>
    <property type="match status" value="1"/>
</dbReference>
<dbReference type="SMART" id="SM00174">
    <property type="entry name" value="RHO"/>
    <property type="match status" value="1"/>
</dbReference>
<dbReference type="OrthoDB" id="2972991at2759"/>
<evidence type="ECO:0000256" key="1">
    <source>
        <dbReference type="ARBA" id="ARBA00010142"/>
    </source>
</evidence>
<dbReference type="InterPro" id="IPR005225">
    <property type="entry name" value="Small_GTP-bd"/>
</dbReference>
<dbReference type="SMART" id="SM00175">
    <property type="entry name" value="RAB"/>
    <property type="match status" value="1"/>
</dbReference>
<dbReference type="PROSITE" id="PS51419">
    <property type="entry name" value="RAB"/>
    <property type="match status" value="1"/>
</dbReference>
<evidence type="ECO:0000256" key="4">
    <source>
        <dbReference type="ARBA" id="ARBA00023134"/>
    </source>
</evidence>
<keyword evidence="3" id="KW-0547">Nucleotide-binding</keyword>
<evidence type="ECO:0000256" key="3">
    <source>
        <dbReference type="ARBA" id="ARBA00022741"/>
    </source>
</evidence>
<dbReference type="InterPro" id="IPR001806">
    <property type="entry name" value="Small_GTPase"/>
</dbReference>
<dbReference type="GO" id="GO:0003924">
    <property type="term" value="F:GTPase activity"/>
    <property type="evidence" value="ECO:0007669"/>
    <property type="project" value="InterPro"/>
</dbReference>
<dbReference type="InterPro" id="IPR003578">
    <property type="entry name" value="Small_GTPase_Rho"/>
</dbReference>
<dbReference type="SMART" id="SM00173">
    <property type="entry name" value="RAS"/>
    <property type="match status" value="1"/>
</dbReference>
<comment type="caution">
    <text evidence="5">The sequence shown here is derived from an EMBL/GenBank/DDBJ whole genome shotgun (WGS) entry which is preliminary data.</text>
</comment>
<accession>A0A8H6YFG2</accession>
<dbReference type="GO" id="GO:0007264">
    <property type="term" value="P:small GTPase-mediated signal transduction"/>
    <property type="evidence" value="ECO:0007669"/>
    <property type="project" value="InterPro"/>
</dbReference>